<keyword evidence="2" id="KW-1185">Reference proteome</keyword>
<sequence>MQTIAVPIGNEVRHGAFMDHLQSGALDRQQGTACLTEKGLLEAERTMLEVSA</sequence>
<accession>A0ABV7M3L6</accession>
<evidence type="ECO:0000313" key="2">
    <source>
        <dbReference type="Proteomes" id="UP001595640"/>
    </source>
</evidence>
<gene>
    <name evidence="1" type="ORF">ACFOEI_14350</name>
</gene>
<evidence type="ECO:0000313" key="1">
    <source>
        <dbReference type="EMBL" id="MFC3293234.1"/>
    </source>
</evidence>
<dbReference type="RefSeq" id="WP_019020599.1">
    <property type="nucleotide sequence ID" value="NZ_BMXD01000001.1"/>
</dbReference>
<comment type="caution">
    <text evidence="1">The sequence shown here is derived from an EMBL/GenBank/DDBJ whole genome shotgun (WGS) entry which is preliminary data.</text>
</comment>
<dbReference type="EMBL" id="JBHRUH010000031">
    <property type="protein sequence ID" value="MFC3293234.1"/>
    <property type="molecule type" value="Genomic_DNA"/>
</dbReference>
<protein>
    <submittedName>
        <fullName evidence="1">Uncharacterized protein</fullName>
    </submittedName>
</protein>
<dbReference type="Proteomes" id="UP001595640">
    <property type="component" value="Unassembled WGS sequence"/>
</dbReference>
<reference evidence="2" key="1">
    <citation type="journal article" date="2019" name="Int. J. Syst. Evol. Microbiol.">
        <title>The Global Catalogue of Microorganisms (GCM) 10K type strain sequencing project: providing services to taxonomists for standard genome sequencing and annotation.</title>
        <authorList>
            <consortium name="The Broad Institute Genomics Platform"/>
            <consortium name="The Broad Institute Genome Sequencing Center for Infectious Disease"/>
            <person name="Wu L."/>
            <person name="Ma J."/>
        </authorList>
    </citation>
    <scope>NUCLEOTIDE SEQUENCE [LARGE SCALE GENOMIC DNA]</scope>
    <source>
        <strain evidence="2">KCTC 12847</strain>
    </source>
</reference>
<proteinExistence type="predicted"/>
<name>A0ABV7M3L6_9GAMM</name>
<organism evidence="1 2">
    <name type="scientific">Modicisalibacter luteus</name>
    <dbReference type="NCBI Taxonomy" id="453962"/>
    <lineage>
        <taxon>Bacteria</taxon>
        <taxon>Pseudomonadati</taxon>
        <taxon>Pseudomonadota</taxon>
        <taxon>Gammaproteobacteria</taxon>
        <taxon>Oceanospirillales</taxon>
        <taxon>Halomonadaceae</taxon>
        <taxon>Modicisalibacter</taxon>
    </lineage>
</organism>